<gene>
    <name evidence="2" type="ORF">SAMN04488047_101579</name>
</gene>
<dbReference type="SUPFAM" id="SSF53474">
    <property type="entry name" value="alpha/beta-Hydrolases"/>
    <property type="match status" value="1"/>
</dbReference>
<accession>A0A1I5LD81</accession>
<evidence type="ECO:0000313" key="2">
    <source>
        <dbReference type="EMBL" id="SFO94816.1"/>
    </source>
</evidence>
<dbReference type="EMBL" id="FOXA01000001">
    <property type="protein sequence ID" value="SFO94816.1"/>
    <property type="molecule type" value="Genomic_DNA"/>
</dbReference>
<dbReference type="STRING" id="441119.SAMN04488047_101579"/>
<dbReference type="Pfam" id="PF00561">
    <property type="entry name" value="Abhydrolase_1"/>
    <property type="match status" value="1"/>
</dbReference>
<evidence type="ECO:0000313" key="3">
    <source>
        <dbReference type="Proteomes" id="UP000199356"/>
    </source>
</evidence>
<dbReference type="InterPro" id="IPR000073">
    <property type="entry name" value="AB_hydrolase_1"/>
</dbReference>
<sequence>MDWAKDGRDWPNNEHSRFVACRPHRWHVQAAGEGPVLLLLHGAGGATQSFRDLLPLLARRFTVVAPDLPGQGFTSLGTRQRCGLAPMAEDIARLCEENGWRPHHIVGHSAGGAIALQLALHWPVKSVVCLNGALGTFEGLAGWLFPVLAKLLAMNPLVPRLFARLSSTEKRVSDLLASTGSQIDPRGVGLYRRLVADRAHVEGTLLMMAQWRVEGLMSRLDRISAPVLFLTAENDRSVPPATSVLAAAKVQDGEIVELPGLGHLAHEEAPERVAEEILAFIDRIETKKPPKVSGGS</sequence>
<dbReference type="PANTHER" id="PTHR46438:SF11">
    <property type="entry name" value="LIPASE-RELATED"/>
    <property type="match status" value="1"/>
</dbReference>
<proteinExistence type="predicted"/>
<keyword evidence="3" id="KW-1185">Reference proteome</keyword>
<reference evidence="2 3" key="1">
    <citation type="submission" date="2016-10" db="EMBL/GenBank/DDBJ databases">
        <authorList>
            <person name="de Groot N.N."/>
        </authorList>
    </citation>
    <scope>NUCLEOTIDE SEQUENCE [LARGE SCALE GENOMIC DNA]</scope>
    <source>
        <strain evidence="2 3">DSM 19547</strain>
    </source>
</reference>
<dbReference type="RefSeq" id="WP_245759147.1">
    <property type="nucleotide sequence ID" value="NZ_FOXA01000001.1"/>
</dbReference>
<dbReference type="AlphaFoldDB" id="A0A1I5LD81"/>
<dbReference type="GO" id="GO:0003824">
    <property type="term" value="F:catalytic activity"/>
    <property type="evidence" value="ECO:0007669"/>
    <property type="project" value="InterPro"/>
</dbReference>
<feature type="domain" description="AB hydrolase-1" evidence="1">
    <location>
        <begin position="35"/>
        <end position="270"/>
    </location>
</feature>
<dbReference type="InterPro" id="IPR017497">
    <property type="entry name" value="BchO"/>
</dbReference>
<name>A0A1I5LD81_9RHOB</name>
<protein>
    <submittedName>
        <fullName evidence="2">Magnesium chelatase accessory protein</fullName>
    </submittedName>
</protein>
<dbReference type="PANTHER" id="PTHR46438">
    <property type="entry name" value="ALPHA/BETA-HYDROLASES SUPERFAMILY PROTEIN"/>
    <property type="match status" value="1"/>
</dbReference>
<dbReference type="InterPro" id="IPR000639">
    <property type="entry name" value="Epox_hydrolase-like"/>
</dbReference>
<dbReference type="PRINTS" id="PR00412">
    <property type="entry name" value="EPOXHYDRLASE"/>
</dbReference>
<dbReference type="PRINTS" id="PR00111">
    <property type="entry name" value="ABHYDROLASE"/>
</dbReference>
<dbReference type="Proteomes" id="UP000199356">
    <property type="component" value="Unassembled WGS sequence"/>
</dbReference>
<evidence type="ECO:0000259" key="1">
    <source>
        <dbReference type="Pfam" id="PF00561"/>
    </source>
</evidence>
<organism evidence="2 3">
    <name type="scientific">Tranquillimonas alkanivorans</name>
    <dbReference type="NCBI Taxonomy" id="441119"/>
    <lineage>
        <taxon>Bacteria</taxon>
        <taxon>Pseudomonadati</taxon>
        <taxon>Pseudomonadota</taxon>
        <taxon>Alphaproteobacteria</taxon>
        <taxon>Rhodobacterales</taxon>
        <taxon>Roseobacteraceae</taxon>
        <taxon>Tranquillimonas</taxon>
    </lineage>
</organism>
<dbReference type="Gene3D" id="3.40.50.1820">
    <property type="entry name" value="alpha/beta hydrolase"/>
    <property type="match status" value="1"/>
</dbReference>
<dbReference type="InterPro" id="IPR029058">
    <property type="entry name" value="AB_hydrolase_fold"/>
</dbReference>
<dbReference type="NCBIfam" id="TIGR03056">
    <property type="entry name" value="bchO_mg_che_rel"/>
    <property type="match status" value="1"/>
</dbReference>